<dbReference type="SUPFAM" id="SSF46785">
    <property type="entry name" value="Winged helix' DNA-binding domain"/>
    <property type="match status" value="1"/>
</dbReference>
<keyword evidence="3" id="KW-1185">Reference proteome</keyword>
<sequence>MNHGEDGGEALGAAAALRRGATRLARRLRMERPDRGETLLQLSVLGHLSRRGAMSPGDLAAIERVQPQSLTRTLTGLEERRLITRGPDPSDGRRSLLTITDAGRCALRDDMRQRDTWLAAAMAAQLTTAERELLRIAAGLMERLAETDELPRDPNTRVALPRMVDNHG</sequence>
<dbReference type="InterPro" id="IPR036388">
    <property type="entry name" value="WH-like_DNA-bd_sf"/>
</dbReference>
<dbReference type="EMBL" id="JANFNG010000002">
    <property type="protein sequence ID" value="MCQ4079798.1"/>
    <property type="molecule type" value="Genomic_DNA"/>
</dbReference>
<dbReference type="PANTHER" id="PTHR39515:SF2">
    <property type="entry name" value="HTH-TYPE TRANSCRIPTIONAL REGULATOR RV0880"/>
    <property type="match status" value="1"/>
</dbReference>
<dbReference type="InterPro" id="IPR052526">
    <property type="entry name" value="HTH-type_Bedaq_tolerance"/>
</dbReference>
<evidence type="ECO:0000313" key="3">
    <source>
        <dbReference type="Proteomes" id="UP001057702"/>
    </source>
</evidence>
<evidence type="ECO:0000259" key="1">
    <source>
        <dbReference type="PROSITE" id="PS50995"/>
    </source>
</evidence>
<name>A0ABT1PQ49_9ACTN</name>
<accession>A0ABT1PQ49</accession>
<reference evidence="2" key="1">
    <citation type="submission" date="2022-06" db="EMBL/GenBank/DDBJ databases">
        <title>Draft genome sequence of Streptomyces sp. RB6PN25 isolated from peat swamp forest in Thailand.</title>
        <authorList>
            <person name="Duangmal K."/>
            <person name="Klaysubun C."/>
        </authorList>
    </citation>
    <scope>NUCLEOTIDE SEQUENCE</scope>
    <source>
        <strain evidence="2">RB6PN25</strain>
    </source>
</reference>
<dbReference type="InterPro" id="IPR000835">
    <property type="entry name" value="HTH_MarR-typ"/>
</dbReference>
<dbReference type="Gene3D" id="1.10.10.10">
    <property type="entry name" value="Winged helix-like DNA-binding domain superfamily/Winged helix DNA-binding domain"/>
    <property type="match status" value="1"/>
</dbReference>
<gene>
    <name evidence="2" type="ORF">NGB36_04130</name>
</gene>
<protein>
    <submittedName>
        <fullName evidence="2">MarR family transcriptional regulator</fullName>
    </submittedName>
</protein>
<feature type="domain" description="HTH marR-type" evidence="1">
    <location>
        <begin position="10"/>
        <end position="143"/>
    </location>
</feature>
<dbReference type="PROSITE" id="PS50995">
    <property type="entry name" value="HTH_MARR_2"/>
    <property type="match status" value="1"/>
</dbReference>
<dbReference type="Gene3D" id="1.10.287.100">
    <property type="match status" value="1"/>
</dbReference>
<dbReference type="InterPro" id="IPR036390">
    <property type="entry name" value="WH_DNA-bd_sf"/>
</dbReference>
<proteinExistence type="predicted"/>
<dbReference type="SMART" id="SM00347">
    <property type="entry name" value="HTH_MARR"/>
    <property type="match status" value="1"/>
</dbReference>
<dbReference type="Pfam" id="PF12802">
    <property type="entry name" value="MarR_2"/>
    <property type="match status" value="1"/>
</dbReference>
<dbReference type="PANTHER" id="PTHR39515">
    <property type="entry name" value="CONSERVED PROTEIN"/>
    <property type="match status" value="1"/>
</dbReference>
<dbReference type="Proteomes" id="UP001057702">
    <property type="component" value="Unassembled WGS sequence"/>
</dbReference>
<organism evidence="2 3">
    <name type="scientific">Streptomyces humicola</name>
    <dbReference type="NCBI Taxonomy" id="2953240"/>
    <lineage>
        <taxon>Bacteria</taxon>
        <taxon>Bacillati</taxon>
        <taxon>Actinomycetota</taxon>
        <taxon>Actinomycetes</taxon>
        <taxon>Kitasatosporales</taxon>
        <taxon>Streptomycetaceae</taxon>
        <taxon>Streptomyces</taxon>
    </lineage>
</organism>
<comment type="caution">
    <text evidence="2">The sequence shown here is derived from an EMBL/GenBank/DDBJ whole genome shotgun (WGS) entry which is preliminary data.</text>
</comment>
<dbReference type="RefSeq" id="WP_255918664.1">
    <property type="nucleotide sequence ID" value="NZ_JANFNG010000002.1"/>
</dbReference>
<evidence type="ECO:0000313" key="2">
    <source>
        <dbReference type="EMBL" id="MCQ4079798.1"/>
    </source>
</evidence>